<gene>
    <name evidence="1" type="ORF">QEG23_001011</name>
</gene>
<protein>
    <submittedName>
        <fullName evidence="1">Uncharacterized protein</fullName>
    </submittedName>
</protein>
<name>A0AAI9FTC6_STEMA</name>
<proteinExistence type="predicted"/>
<comment type="caution">
    <text evidence="1">The sequence shown here is derived from an EMBL/GenBank/DDBJ whole genome shotgun (WGS) entry which is preliminary data.</text>
</comment>
<evidence type="ECO:0000313" key="2">
    <source>
        <dbReference type="Proteomes" id="UP001218208"/>
    </source>
</evidence>
<organism evidence="1 2">
    <name type="scientific">Stenotrophomonas maltophilia</name>
    <name type="common">Pseudomonas maltophilia</name>
    <name type="synonym">Xanthomonas maltophilia</name>
    <dbReference type="NCBI Taxonomy" id="40324"/>
    <lineage>
        <taxon>Bacteria</taxon>
        <taxon>Pseudomonadati</taxon>
        <taxon>Pseudomonadota</taxon>
        <taxon>Gammaproteobacteria</taxon>
        <taxon>Lysobacterales</taxon>
        <taxon>Lysobacteraceae</taxon>
        <taxon>Stenotrophomonas</taxon>
        <taxon>Stenotrophomonas maltophilia group</taxon>
    </lineage>
</organism>
<dbReference type="AlphaFoldDB" id="A0AAI9FTC6"/>
<accession>A0AAI9FTC6</accession>
<dbReference type="Proteomes" id="UP001218208">
    <property type="component" value="Unassembled WGS sequence"/>
</dbReference>
<evidence type="ECO:0000313" key="1">
    <source>
        <dbReference type="EMBL" id="EKT4091526.1"/>
    </source>
</evidence>
<sequence>MARSKKRRLGTMEELGSRLDLLRGQQLALEAASAKCPIERARKQAESRHALMKGALINSSTTTTADDADADNASAAASAEQSVESLLLRIAEALERIDARQAAACRPDFKSLSTRR</sequence>
<reference evidence="1" key="1">
    <citation type="submission" date="2022-07" db="EMBL/GenBank/DDBJ databases">
        <authorList>
            <consortium name="DAFM: The Division of Animal and Food Microbiology"/>
        </authorList>
    </citation>
    <scope>NUCLEOTIDE SEQUENCE</scope>
    <source>
        <strain evidence="1">19MO01SH01-2</strain>
    </source>
</reference>
<dbReference type="EMBL" id="ABLOJW010000004">
    <property type="protein sequence ID" value="EKT4091526.1"/>
    <property type="molecule type" value="Genomic_DNA"/>
</dbReference>